<reference evidence="1" key="1">
    <citation type="submission" date="2014-09" db="EMBL/GenBank/DDBJ databases">
        <authorList>
            <person name="Magalhaes I.L.F."/>
            <person name="Oliveira U."/>
            <person name="Santos F.R."/>
            <person name="Vidigal T.H.D.A."/>
            <person name="Brescovit A.D."/>
            <person name="Santos A.J."/>
        </authorList>
    </citation>
    <scope>NUCLEOTIDE SEQUENCE</scope>
    <source>
        <tissue evidence="1">Shoot tissue taken approximately 20 cm above the soil surface</tissue>
    </source>
</reference>
<organism evidence="1">
    <name type="scientific">Arundo donax</name>
    <name type="common">Giant reed</name>
    <name type="synonym">Donax arundinaceus</name>
    <dbReference type="NCBI Taxonomy" id="35708"/>
    <lineage>
        <taxon>Eukaryota</taxon>
        <taxon>Viridiplantae</taxon>
        <taxon>Streptophyta</taxon>
        <taxon>Embryophyta</taxon>
        <taxon>Tracheophyta</taxon>
        <taxon>Spermatophyta</taxon>
        <taxon>Magnoliopsida</taxon>
        <taxon>Liliopsida</taxon>
        <taxon>Poales</taxon>
        <taxon>Poaceae</taxon>
        <taxon>PACMAD clade</taxon>
        <taxon>Arundinoideae</taxon>
        <taxon>Arundineae</taxon>
        <taxon>Arundo</taxon>
    </lineage>
</organism>
<accession>A0A0A9GYB1</accession>
<proteinExistence type="predicted"/>
<evidence type="ECO:0000313" key="1">
    <source>
        <dbReference type="EMBL" id="JAE29517.1"/>
    </source>
</evidence>
<name>A0A0A9GYB1_ARUDO</name>
<protein>
    <submittedName>
        <fullName evidence="1">Uncharacterized protein</fullName>
    </submittedName>
</protein>
<dbReference type="AlphaFoldDB" id="A0A0A9GYB1"/>
<dbReference type="EMBL" id="GBRH01168379">
    <property type="protein sequence ID" value="JAE29517.1"/>
    <property type="molecule type" value="Transcribed_RNA"/>
</dbReference>
<sequence length="31" mass="3550">MLAHSLLFGELWLLLDIHHSFGCASFSYVEL</sequence>
<reference evidence="1" key="2">
    <citation type="journal article" date="2015" name="Data Brief">
        <title>Shoot transcriptome of the giant reed, Arundo donax.</title>
        <authorList>
            <person name="Barrero R.A."/>
            <person name="Guerrero F.D."/>
            <person name="Moolhuijzen P."/>
            <person name="Goolsby J.A."/>
            <person name="Tidwell J."/>
            <person name="Bellgard S.E."/>
            <person name="Bellgard M.I."/>
        </authorList>
    </citation>
    <scope>NUCLEOTIDE SEQUENCE</scope>
    <source>
        <tissue evidence="1">Shoot tissue taken approximately 20 cm above the soil surface</tissue>
    </source>
</reference>